<keyword evidence="7" id="KW-0511">Multifunctional enzyme</keyword>
<dbReference type="Pfam" id="PF00078">
    <property type="entry name" value="RVT_1"/>
    <property type="match status" value="1"/>
</dbReference>
<dbReference type="PANTHER" id="PTHR37984:SF5">
    <property type="entry name" value="PROTEIN NYNRIN-LIKE"/>
    <property type="match status" value="1"/>
</dbReference>
<sequence length="1265" mass="140200">MLDLETLHDVNDHLSPSPPQLSKGELKQPSFKEAIESMELLVGMVERMGHSIGESIASSLESKVCGSSNADSSVLNRVLKSEIKEPVCFRGDRVEPYTIHEWEAIVLSYLRKIGTPIEEQADEVMSRLMGRAREAVRVGLRSNPSIVLCKGPSPIFDLLKQHFSDTAYSSMPLADFYGTLPHAGLHVEGVSVRPNDNPPSLFDYDLESVYKSICVEYSSECTVVLQNIQKLEPYDDLFYTVIIGGQVEVKAMLDTGSMACTMSSKILPQLLSTGVLSSLSLAPTDVVLVRCGGTRTKPLGMIELDMDVYGCHVIVPTIVVEGQGDDLILGINLLKHLIHQLRSSSELLISVSEREYDNTEQNKLLDLLANVEKWRNGTVPDLLGTVKIKTAVPLEPTTENLVWGKLQRTHDISAGSAVILDPSRVKSRPRSVLVGKTVALIRKDGWVPLKVINPSEKAVTLKRNSTLADAFPCMALQDFDCSEFPDACSFAIEQKVQRTADVLTDKQDEMSVTDALSLTKPGSNDSCAADDSTVLRDLGLTDLDVESCNVSADCKVKLVQLISQYHSVFSRHKLDSGKATGFVHRICLSDDKPFWLPYHRLAPTQYERLRQALDEMEEREIILKSSSEFASPLVLVWKKSGDLRICTDFRWINARTIKDAHPLPHQADALAVLGGNAYFSTMDLTSGYYNVEVHEDDFNPATFMRKMLTIFRDQNFISLLCYLDNVLVFAPTEELALEHLEMVFKRLKTHNLKLAPKKCHDLRSIVKFLGHIISADGIATDPEKVKAITSVTEDDLMIESTNVPSQQKIRSFLGMVVFYQQFIEDCSSIAKPLFNLTTGRKAPRGKWKRRACQRELSASDWTEECSQAFHKLKQALLDQVLLVHLNFNEAFLLSVDASTPYQFDIKYVPGPKNIVADALSQEPFVHPSILHRLTRVPYSELLAEVADVHTDHVQDVFRWSTHPFHSTPDTEGVAVACHTAKASLPGTLSIQEVEAVLHSCRHSDTIIRPHALLLPHLPQAIIPSESTDINVMSHDDLMKRQQEDIVLSRPNSLRGANFESALIAELLQVARVQKSRTTPYHPMGNGACERMNRTVGNMIRALPAKTKQKWPQVLKSLTFAYNCTIHETMRYAPFLLMFGRIPWLPVDLVFETVLDNPDVVDYDSYVQALRRDMKEAMHVAQASAREGTGGPGLGGAGTGGRSGGVGSGRRSGSGGLDRTSGDLGGLDRTSRDEEESNPYGSIVSLWHMWLAILEAVGSERGAAAG</sequence>
<dbReference type="Gene3D" id="3.30.70.270">
    <property type="match status" value="3"/>
</dbReference>
<dbReference type="SUPFAM" id="SSF53098">
    <property type="entry name" value="Ribonuclease H-like"/>
    <property type="match status" value="1"/>
</dbReference>
<dbReference type="InterPro" id="IPR050951">
    <property type="entry name" value="Retrovirus_Pol_polyprotein"/>
</dbReference>
<dbReference type="InterPro" id="IPR021109">
    <property type="entry name" value="Peptidase_aspartic_dom_sf"/>
</dbReference>
<evidence type="ECO:0000256" key="4">
    <source>
        <dbReference type="ARBA" id="ARBA00022695"/>
    </source>
</evidence>
<evidence type="ECO:0000259" key="9">
    <source>
        <dbReference type="PROSITE" id="PS50878"/>
    </source>
</evidence>
<comment type="similarity">
    <text evidence="1">Belongs to the beta type-B retroviral polymerase family. HERV class-II K(HML-2) pol subfamily.</text>
</comment>
<dbReference type="PROSITE" id="PS50878">
    <property type="entry name" value="RT_POL"/>
    <property type="match status" value="1"/>
</dbReference>
<feature type="region of interest" description="Disordered" evidence="8">
    <location>
        <begin position="1"/>
        <end position="27"/>
    </location>
</feature>
<dbReference type="InterPro" id="IPR041577">
    <property type="entry name" value="RT_RNaseH_2"/>
</dbReference>
<evidence type="ECO:0000259" key="10">
    <source>
        <dbReference type="PROSITE" id="PS50994"/>
    </source>
</evidence>
<dbReference type="GO" id="GO:0006259">
    <property type="term" value="P:DNA metabolic process"/>
    <property type="evidence" value="ECO:0007669"/>
    <property type="project" value="UniProtKB-ARBA"/>
</dbReference>
<evidence type="ECO:0000256" key="6">
    <source>
        <dbReference type="ARBA" id="ARBA00022759"/>
    </source>
</evidence>
<dbReference type="AlphaFoldDB" id="A0ABD0MFL5"/>
<dbReference type="InterPro" id="IPR043128">
    <property type="entry name" value="Rev_trsase/Diguanyl_cyclase"/>
</dbReference>
<keyword evidence="3" id="KW-0808">Transferase</keyword>
<dbReference type="FunFam" id="3.30.70.270:FF:000003">
    <property type="entry name" value="Transposon Ty3-G Gag-Pol polyprotein"/>
    <property type="match status" value="1"/>
</dbReference>
<name>A0ABD0MFL5_CIRMR</name>
<comment type="caution">
    <text evidence="11">The sequence shown here is derived from an EMBL/GenBank/DDBJ whole genome shotgun (WGS) entry which is preliminary data.</text>
</comment>
<dbReference type="SUPFAM" id="SSF56672">
    <property type="entry name" value="DNA/RNA polymerases"/>
    <property type="match status" value="1"/>
</dbReference>
<dbReference type="SUPFAM" id="SSF50630">
    <property type="entry name" value="Acid proteases"/>
    <property type="match status" value="1"/>
</dbReference>
<organism evidence="11 12">
    <name type="scientific">Cirrhinus mrigala</name>
    <name type="common">Mrigala</name>
    <dbReference type="NCBI Taxonomy" id="683832"/>
    <lineage>
        <taxon>Eukaryota</taxon>
        <taxon>Metazoa</taxon>
        <taxon>Chordata</taxon>
        <taxon>Craniata</taxon>
        <taxon>Vertebrata</taxon>
        <taxon>Euteleostomi</taxon>
        <taxon>Actinopterygii</taxon>
        <taxon>Neopterygii</taxon>
        <taxon>Teleostei</taxon>
        <taxon>Ostariophysi</taxon>
        <taxon>Cypriniformes</taxon>
        <taxon>Cyprinidae</taxon>
        <taxon>Labeoninae</taxon>
        <taxon>Labeonini</taxon>
        <taxon>Cirrhinus</taxon>
    </lineage>
</organism>
<dbReference type="EC" id="3.1.26.4" evidence="2"/>
<evidence type="ECO:0000256" key="2">
    <source>
        <dbReference type="ARBA" id="ARBA00012180"/>
    </source>
</evidence>
<dbReference type="InterPro" id="IPR000477">
    <property type="entry name" value="RT_dom"/>
</dbReference>
<evidence type="ECO:0000256" key="3">
    <source>
        <dbReference type="ARBA" id="ARBA00022679"/>
    </source>
</evidence>
<evidence type="ECO:0000313" key="12">
    <source>
        <dbReference type="Proteomes" id="UP001529510"/>
    </source>
</evidence>
<accession>A0ABD0MFL5</accession>
<keyword evidence="4" id="KW-0548">Nucleotidyltransferase</keyword>
<dbReference type="Proteomes" id="UP001529510">
    <property type="component" value="Unassembled WGS sequence"/>
</dbReference>
<dbReference type="Gene3D" id="3.30.420.10">
    <property type="entry name" value="Ribonuclease H-like superfamily/Ribonuclease H"/>
    <property type="match status" value="1"/>
</dbReference>
<evidence type="ECO:0000256" key="5">
    <source>
        <dbReference type="ARBA" id="ARBA00022722"/>
    </source>
</evidence>
<proteinExistence type="inferred from homology"/>
<evidence type="ECO:0000256" key="1">
    <source>
        <dbReference type="ARBA" id="ARBA00010879"/>
    </source>
</evidence>
<keyword evidence="6" id="KW-0255">Endonuclease</keyword>
<feature type="domain" description="Reverse transcriptase" evidence="9">
    <location>
        <begin position="617"/>
        <end position="817"/>
    </location>
</feature>
<dbReference type="InterPro" id="IPR036397">
    <property type="entry name" value="RNaseH_sf"/>
</dbReference>
<dbReference type="EMBL" id="JAMKFB020000750">
    <property type="protein sequence ID" value="KAL0147456.1"/>
    <property type="molecule type" value="Genomic_DNA"/>
</dbReference>
<feature type="region of interest" description="Disordered" evidence="8">
    <location>
        <begin position="1180"/>
        <end position="1237"/>
    </location>
</feature>
<dbReference type="CDD" id="cd00303">
    <property type="entry name" value="retropepsin_like"/>
    <property type="match status" value="1"/>
</dbReference>
<evidence type="ECO:0000313" key="11">
    <source>
        <dbReference type="EMBL" id="KAL0147456.1"/>
    </source>
</evidence>
<evidence type="ECO:0000256" key="7">
    <source>
        <dbReference type="ARBA" id="ARBA00023268"/>
    </source>
</evidence>
<dbReference type="PANTHER" id="PTHR37984">
    <property type="entry name" value="PROTEIN CBG26694"/>
    <property type="match status" value="1"/>
</dbReference>
<feature type="compositionally biased region" description="Gly residues" evidence="8">
    <location>
        <begin position="1187"/>
        <end position="1215"/>
    </location>
</feature>
<dbReference type="InterPro" id="IPR043502">
    <property type="entry name" value="DNA/RNA_pol_sf"/>
</dbReference>
<dbReference type="InterPro" id="IPR001584">
    <property type="entry name" value="Integrase_cat-core"/>
</dbReference>
<keyword evidence="5" id="KW-0540">Nuclease</keyword>
<dbReference type="PROSITE" id="PS50994">
    <property type="entry name" value="INTEGRASE"/>
    <property type="match status" value="1"/>
</dbReference>
<dbReference type="InterPro" id="IPR012337">
    <property type="entry name" value="RNaseH-like_sf"/>
</dbReference>
<dbReference type="Gene3D" id="3.10.10.10">
    <property type="entry name" value="HIV Type 1 Reverse Transcriptase, subunit A, domain 1"/>
    <property type="match status" value="1"/>
</dbReference>
<feature type="domain" description="Integrase catalytic" evidence="10">
    <location>
        <begin position="1052"/>
        <end position="1141"/>
    </location>
</feature>
<dbReference type="Gene3D" id="2.40.70.10">
    <property type="entry name" value="Acid Proteases"/>
    <property type="match status" value="1"/>
</dbReference>
<protein>
    <recommendedName>
        <fullName evidence="2">ribonuclease H</fullName>
        <ecNumber evidence="2">3.1.26.4</ecNumber>
    </recommendedName>
</protein>
<reference evidence="11 12" key="1">
    <citation type="submission" date="2024-05" db="EMBL/GenBank/DDBJ databases">
        <title>Genome sequencing and assembly of Indian major carp, Cirrhinus mrigala (Hamilton, 1822).</title>
        <authorList>
            <person name="Mohindra V."/>
            <person name="Chowdhury L.M."/>
            <person name="Lal K."/>
            <person name="Jena J.K."/>
        </authorList>
    </citation>
    <scope>NUCLEOTIDE SEQUENCE [LARGE SCALE GENOMIC DNA]</scope>
    <source>
        <strain evidence="11">CM1030</strain>
        <tissue evidence="11">Blood</tissue>
    </source>
</reference>
<dbReference type="Pfam" id="PF17919">
    <property type="entry name" value="RT_RNaseH_2"/>
    <property type="match status" value="1"/>
</dbReference>
<evidence type="ECO:0000256" key="8">
    <source>
        <dbReference type="SAM" id="MobiDB-lite"/>
    </source>
</evidence>
<keyword evidence="6" id="KW-0378">Hydrolase</keyword>
<feature type="compositionally biased region" description="Basic and acidic residues" evidence="8">
    <location>
        <begin position="1"/>
        <end position="12"/>
    </location>
</feature>
<keyword evidence="12" id="KW-1185">Reference proteome</keyword>
<gene>
    <name evidence="11" type="ORF">M9458_057241</name>
</gene>
<dbReference type="CDD" id="cd01647">
    <property type="entry name" value="RT_LTR"/>
    <property type="match status" value="1"/>
</dbReference>
<dbReference type="GO" id="GO:0004523">
    <property type="term" value="F:RNA-DNA hybrid ribonuclease activity"/>
    <property type="evidence" value="ECO:0007669"/>
    <property type="project" value="UniProtKB-EC"/>
</dbReference>